<keyword evidence="3" id="KW-1185">Reference proteome</keyword>
<reference evidence="2 3" key="1">
    <citation type="submission" date="2020-08" db="EMBL/GenBank/DDBJ databases">
        <title>Genomic Encyclopedia of Type Strains, Phase III (KMG-III): the genomes of soil and plant-associated and newly described type strains.</title>
        <authorList>
            <person name="Whitman W."/>
        </authorList>
    </citation>
    <scope>NUCLEOTIDE SEQUENCE [LARGE SCALE GENOMIC DNA]</scope>
    <source>
        <strain evidence="2 3">CECT 7015</strain>
    </source>
</reference>
<evidence type="ECO:0000313" key="2">
    <source>
        <dbReference type="EMBL" id="MBB3149634.1"/>
    </source>
</evidence>
<protein>
    <submittedName>
        <fullName evidence="2">Uncharacterized protein</fullName>
    </submittedName>
</protein>
<evidence type="ECO:0000313" key="3">
    <source>
        <dbReference type="Proteomes" id="UP000554520"/>
    </source>
</evidence>
<accession>A0A839UIL9</accession>
<comment type="caution">
    <text evidence="2">The sequence shown here is derived from an EMBL/GenBank/DDBJ whole genome shotgun (WGS) entry which is preliminary data.</text>
</comment>
<evidence type="ECO:0000256" key="1">
    <source>
        <dbReference type="SAM" id="Phobius"/>
    </source>
</evidence>
<organism evidence="2 3">
    <name type="scientific">Phyllobacterium trifolii</name>
    <dbReference type="NCBI Taxonomy" id="300193"/>
    <lineage>
        <taxon>Bacteria</taxon>
        <taxon>Pseudomonadati</taxon>
        <taxon>Pseudomonadota</taxon>
        <taxon>Alphaproteobacteria</taxon>
        <taxon>Hyphomicrobiales</taxon>
        <taxon>Phyllobacteriaceae</taxon>
        <taxon>Phyllobacterium</taxon>
    </lineage>
</organism>
<dbReference type="RefSeq" id="WP_281386183.1">
    <property type="nucleotide sequence ID" value="NZ_JACHXN010000037.1"/>
</dbReference>
<proteinExistence type="predicted"/>
<keyword evidence="1" id="KW-0812">Transmembrane</keyword>
<feature type="transmembrane region" description="Helical" evidence="1">
    <location>
        <begin position="12"/>
        <end position="32"/>
    </location>
</feature>
<dbReference type="AlphaFoldDB" id="A0A839UIL9"/>
<name>A0A839UIL9_9HYPH</name>
<sequence>MTTSEPREPLSVGAVVVWTIINTLFGLIALSVRNKAIRDGEPG</sequence>
<dbReference type="EMBL" id="JACHXN010000037">
    <property type="protein sequence ID" value="MBB3149634.1"/>
    <property type="molecule type" value="Genomic_DNA"/>
</dbReference>
<keyword evidence="1" id="KW-1133">Transmembrane helix</keyword>
<keyword evidence="1" id="KW-0472">Membrane</keyword>
<gene>
    <name evidence="2" type="ORF">FHS21_006088</name>
</gene>
<dbReference type="Proteomes" id="UP000554520">
    <property type="component" value="Unassembled WGS sequence"/>
</dbReference>